<evidence type="ECO:0000313" key="3">
    <source>
        <dbReference type="EMBL" id="GIH07146.1"/>
    </source>
</evidence>
<keyword evidence="2" id="KW-0732">Signal</keyword>
<organism evidence="3 4">
    <name type="scientific">Rhizocola hellebori</name>
    <dbReference type="NCBI Taxonomy" id="1392758"/>
    <lineage>
        <taxon>Bacteria</taxon>
        <taxon>Bacillati</taxon>
        <taxon>Actinomycetota</taxon>
        <taxon>Actinomycetes</taxon>
        <taxon>Micromonosporales</taxon>
        <taxon>Micromonosporaceae</taxon>
        <taxon>Rhizocola</taxon>
    </lineage>
</organism>
<comment type="caution">
    <text evidence="3">The sequence shown here is derived from an EMBL/GenBank/DDBJ whole genome shotgun (WGS) entry which is preliminary data.</text>
</comment>
<dbReference type="Proteomes" id="UP000612899">
    <property type="component" value="Unassembled WGS sequence"/>
</dbReference>
<evidence type="ECO:0000256" key="1">
    <source>
        <dbReference type="SAM" id="Phobius"/>
    </source>
</evidence>
<accession>A0A8J3QD00</accession>
<feature type="chain" id="PRO_5038975905" description="LPXTG cell wall anchor domain-containing protein" evidence="2">
    <location>
        <begin position="16"/>
        <end position="381"/>
    </location>
</feature>
<keyword evidence="1" id="KW-1133">Transmembrane helix</keyword>
<dbReference type="EMBL" id="BONY01000034">
    <property type="protein sequence ID" value="GIH07146.1"/>
    <property type="molecule type" value="Genomic_DNA"/>
</dbReference>
<evidence type="ECO:0000256" key="2">
    <source>
        <dbReference type="SAM" id="SignalP"/>
    </source>
</evidence>
<evidence type="ECO:0008006" key="5">
    <source>
        <dbReference type="Google" id="ProtNLM"/>
    </source>
</evidence>
<protein>
    <recommendedName>
        <fullName evidence="5">LPXTG cell wall anchor domain-containing protein</fullName>
    </recommendedName>
</protein>
<feature type="transmembrane region" description="Helical" evidence="1">
    <location>
        <begin position="356"/>
        <end position="374"/>
    </location>
</feature>
<keyword evidence="4" id="KW-1185">Reference proteome</keyword>
<proteinExistence type="predicted"/>
<reference evidence="3" key="1">
    <citation type="submission" date="2021-01" db="EMBL/GenBank/DDBJ databases">
        <title>Whole genome shotgun sequence of Rhizocola hellebori NBRC 109834.</title>
        <authorList>
            <person name="Komaki H."/>
            <person name="Tamura T."/>
        </authorList>
    </citation>
    <scope>NUCLEOTIDE SEQUENCE</scope>
    <source>
        <strain evidence="3">NBRC 109834</strain>
    </source>
</reference>
<name>A0A8J3QD00_9ACTN</name>
<gene>
    <name evidence="3" type="ORF">Rhe02_52130</name>
</gene>
<feature type="signal peptide" evidence="2">
    <location>
        <begin position="1"/>
        <end position="15"/>
    </location>
</feature>
<sequence>MCAAIVFGVAPAAHAAAGVQFVDVCGGVAVSADAPEGATVTLRKNGAVVGSLPLPGGAFTVGAAHGETIGVSVAGAPEVTHSHVGPQGCTGEVPIRVDFDTVCPDLARLRIHLTTMPATATVVVTVNGVEGNPVQASTGTVSYPVPAVPDGAVLAVYQLLSGGVRAFQASHVFHTPTGCGPGSLSATFTDLCFGELAFDVFNTATGQQSFEVLRNGAAHTQFTVEHGASARKLADLSAGDVIAFRLGDVFATHTYQVPAACAKPDQVDVSFTDTCAGTSVTIANYGSLQPFLVQTSDGLADLRQVPIGTSVTIDVTGATVTVSKTLSEDPLLATHHYVKPAGCTVLPVTGSGTARIAATGALIVLLGAAVYALARRRATLR</sequence>
<evidence type="ECO:0000313" key="4">
    <source>
        <dbReference type="Proteomes" id="UP000612899"/>
    </source>
</evidence>
<keyword evidence="1" id="KW-0812">Transmembrane</keyword>
<dbReference type="AlphaFoldDB" id="A0A8J3QD00"/>
<keyword evidence="1" id="KW-0472">Membrane</keyword>